<dbReference type="EMBL" id="MN813684">
    <property type="protein sequence ID" value="QHB37170.1"/>
    <property type="molecule type" value="Genomic_DNA"/>
</dbReference>
<sequence>MTIRTTEELLRSLLRRVGLLERRVAVRSPRPVPTSGTVAERNARFGVPATDAERVALANQKPVWFNTEDGWEESYYAPQGLAGLTARALVAGTPAGWYPTGEGPYSRLLATAPQGMVANSYINSWAPWGTSGSTRRGGAAWFTYNAALGAVTCVKAGNYDITAMDSQQAGSGTTVTHVLRSGNAIATVANVLNSTYATAALKEAPMVAVAAGQALACYSSVGSYQTNVITGNPETRGVFHIRYKGPLLVSE</sequence>
<organism evidence="1 2">
    <name type="scientific">Microbacterium phage Terij</name>
    <dbReference type="NCBI Taxonomy" id="2686229"/>
    <lineage>
        <taxon>Viruses</taxon>
        <taxon>Duplodnaviria</taxon>
        <taxon>Heunggongvirae</taxon>
        <taxon>Uroviricota</taxon>
        <taxon>Caudoviricetes</taxon>
        <taxon>Hodgkinviridae</taxon>
        <taxon>Margaeryvirus</taxon>
        <taxon>Margaeryvirus terij</taxon>
    </lineage>
</organism>
<dbReference type="KEGG" id="vg:80004898"/>
<gene>
    <name evidence="1" type="primary">36</name>
    <name evidence="1" type="ORF">SEA_TERIJ_36</name>
</gene>
<keyword evidence="2" id="KW-1185">Reference proteome</keyword>
<accession>A0A6B9L6U9</accession>
<evidence type="ECO:0000313" key="2">
    <source>
        <dbReference type="Proteomes" id="UP000464752"/>
    </source>
</evidence>
<protein>
    <recommendedName>
        <fullName evidence="3">Minor tail protein</fullName>
    </recommendedName>
</protein>
<dbReference type="RefSeq" id="YP_010751232.1">
    <property type="nucleotide sequence ID" value="NC_073367.1"/>
</dbReference>
<name>A0A6B9L6U9_9CAUD</name>
<dbReference type="GeneID" id="80004898"/>
<proteinExistence type="predicted"/>
<reference evidence="1 2" key="1">
    <citation type="submission" date="2019-12" db="EMBL/GenBank/DDBJ databases">
        <authorList>
            <person name="Kistler A.K."/>
            <person name="Garlena R.A."/>
            <person name="Russell D.A."/>
            <person name="Pope W.H."/>
            <person name="Jacobs-Sera D."/>
            <person name="Hatfull G.F."/>
        </authorList>
    </citation>
    <scope>NUCLEOTIDE SEQUENCE [LARGE SCALE GENOMIC DNA]</scope>
</reference>
<evidence type="ECO:0008006" key="3">
    <source>
        <dbReference type="Google" id="ProtNLM"/>
    </source>
</evidence>
<evidence type="ECO:0000313" key="1">
    <source>
        <dbReference type="EMBL" id="QHB37170.1"/>
    </source>
</evidence>
<dbReference type="Proteomes" id="UP000464752">
    <property type="component" value="Segment"/>
</dbReference>